<dbReference type="CDD" id="cd04301">
    <property type="entry name" value="NAT_SF"/>
    <property type="match status" value="1"/>
</dbReference>
<dbReference type="PROSITE" id="PS51186">
    <property type="entry name" value="GNAT"/>
    <property type="match status" value="1"/>
</dbReference>
<dbReference type="InterPro" id="IPR000182">
    <property type="entry name" value="GNAT_dom"/>
</dbReference>
<feature type="domain" description="N-acetyltransferase" evidence="3">
    <location>
        <begin position="1"/>
        <end position="173"/>
    </location>
</feature>
<comment type="caution">
    <text evidence="4">The sequence shown here is derived from an EMBL/GenBank/DDBJ whole genome shotgun (WGS) entry which is preliminary data.</text>
</comment>
<keyword evidence="1" id="KW-0808">Transferase</keyword>
<keyword evidence="5" id="KW-1185">Reference proteome</keyword>
<gene>
    <name evidence="4" type="ORF">H9564_02995</name>
</gene>
<dbReference type="SUPFAM" id="SSF55729">
    <property type="entry name" value="Acyl-CoA N-acyltransferases (Nat)"/>
    <property type="match status" value="1"/>
</dbReference>
<dbReference type="Gene3D" id="3.40.630.30">
    <property type="match status" value="1"/>
</dbReference>
<dbReference type="PANTHER" id="PTHR43420:SF46">
    <property type="entry name" value="ACETYLTRANSFERASE"/>
    <property type="match status" value="1"/>
</dbReference>
<keyword evidence="2" id="KW-0012">Acyltransferase</keyword>
<organism evidence="4 5">
    <name type="scientific">Limosilactobacillus avistercoris</name>
    <dbReference type="NCBI Taxonomy" id="2762243"/>
    <lineage>
        <taxon>Bacteria</taxon>
        <taxon>Bacillati</taxon>
        <taxon>Bacillota</taxon>
        <taxon>Bacilli</taxon>
        <taxon>Lactobacillales</taxon>
        <taxon>Lactobacillaceae</taxon>
        <taxon>Limosilactobacillus</taxon>
    </lineage>
</organism>
<evidence type="ECO:0000313" key="5">
    <source>
        <dbReference type="Proteomes" id="UP000616837"/>
    </source>
</evidence>
<dbReference type="EMBL" id="JACSQW010000005">
    <property type="protein sequence ID" value="MBD7894690.1"/>
    <property type="molecule type" value="Genomic_DNA"/>
</dbReference>
<proteinExistence type="predicted"/>
<dbReference type="InterPro" id="IPR050680">
    <property type="entry name" value="YpeA/RimI_acetyltransf"/>
</dbReference>
<sequence>MQLRKATMEDLDTVMDILRDGRNQLAERGIDQWQGDYPNEEHIKEDIQHGWAYLVQSDDDQTVGALAIIDAPDHSYDALDGKWLLDTDKYQVIHRVAIHSKHAGNGYASQLFESVIDYIKNNRKDIKSLRIDTHENNKIMQHLITKNGFTKVGELHGVYRPEEESYVYEMITQPTDEDK</sequence>
<evidence type="ECO:0000259" key="3">
    <source>
        <dbReference type="PROSITE" id="PS51186"/>
    </source>
</evidence>
<evidence type="ECO:0000256" key="1">
    <source>
        <dbReference type="ARBA" id="ARBA00022679"/>
    </source>
</evidence>
<evidence type="ECO:0000256" key="2">
    <source>
        <dbReference type="ARBA" id="ARBA00023315"/>
    </source>
</evidence>
<dbReference type="Pfam" id="PF00583">
    <property type="entry name" value="Acetyltransf_1"/>
    <property type="match status" value="1"/>
</dbReference>
<dbReference type="InterPro" id="IPR016181">
    <property type="entry name" value="Acyl_CoA_acyltransferase"/>
</dbReference>
<dbReference type="Proteomes" id="UP000616837">
    <property type="component" value="Unassembled WGS sequence"/>
</dbReference>
<name>A0ABR8PBN6_9LACO</name>
<accession>A0ABR8PBN6</accession>
<evidence type="ECO:0000313" key="4">
    <source>
        <dbReference type="EMBL" id="MBD7894690.1"/>
    </source>
</evidence>
<reference evidence="4 5" key="1">
    <citation type="submission" date="2020-08" db="EMBL/GenBank/DDBJ databases">
        <title>A Genomic Blueprint of the Chicken Gut Microbiome.</title>
        <authorList>
            <person name="Gilroy R."/>
            <person name="Ravi A."/>
            <person name="Getino M."/>
            <person name="Pursley I."/>
            <person name="Horton D.L."/>
            <person name="Alikhan N.-F."/>
            <person name="Baker D."/>
            <person name="Gharbi K."/>
            <person name="Hall N."/>
            <person name="Watson M."/>
            <person name="Adriaenssens E.M."/>
            <person name="Foster-Nyarko E."/>
            <person name="Jarju S."/>
            <person name="Secka A."/>
            <person name="Antonio M."/>
            <person name="Oren A."/>
            <person name="Chaudhuri R."/>
            <person name="La Ragione R.M."/>
            <person name="Hildebrand F."/>
            <person name="Pallen M.J."/>
        </authorList>
    </citation>
    <scope>NUCLEOTIDE SEQUENCE [LARGE SCALE GENOMIC DNA]</scope>
    <source>
        <strain evidence="4 5">Sa3CUN2</strain>
    </source>
</reference>
<protein>
    <submittedName>
        <fullName evidence="4">GNAT family N-acetyltransferase</fullName>
    </submittedName>
</protein>
<dbReference type="PANTHER" id="PTHR43420">
    <property type="entry name" value="ACETYLTRANSFERASE"/>
    <property type="match status" value="1"/>
</dbReference>
<dbReference type="RefSeq" id="WP_191684056.1">
    <property type="nucleotide sequence ID" value="NZ_JACSQW010000005.1"/>
</dbReference>